<reference evidence="10 11" key="1">
    <citation type="journal article" date="2011" name="Proc. Natl. Acad. Sci. U.S.A.">
        <title>Evolutionary erosion of yeast sex chromosomes by mating-type switching accidents.</title>
        <authorList>
            <person name="Gordon J.L."/>
            <person name="Armisen D."/>
            <person name="Proux-Wera E."/>
            <person name="Oheigeartaigh S.S."/>
            <person name="Byrne K.P."/>
            <person name="Wolfe K.H."/>
        </authorList>
    </citation>
    <scope>NUCLEOTIDE SEQUENCE [LARGE SCALE GENOMIC DNA]</scope>
    <source>
        <strain evidence="11">ATCC MYA-139 / BCRC 22969 / CBS 8797 / CCRC 22969 / KCTC 17520 / NBRC 10181 / NCYC 3082</strain>
    </source>
</reference>
<dbReference type="STRING" id="1071383.J7S5G0"/>
<dbReference type="SUPFAM" id="SSF144005">
    <property type="entry name" value="ORC1-binding domain"/>
    <property type="match status" value="1"/>
</dbReference>
<keyword evidence="6 7" id="KW-0694">RNA-binding</keyword>
<organism evidence="10 11">
    <name type="scientific">Huiozyma naganishii (strain ATCC MYA-139 / BCRC 22969 / CBS 8797 / KCTC 17520 / NBRC 10181 / NCYC 3082 / Yp74L-3)</name>
    <name type="common">Yeast</name>
    <name type="synonym">Kazachstania naganishii</name>
    <dbReference type="NCBI Taxonomy" id="1071383"/>
    <lineage>
        <taxon>Eukaryota</taxon>
        <taxon>Fungi</taxon>
        <taxon>Dikarya</taxon>
        <taxon>Ascomycota</taxon>
        <taxon>Saccharomycotina</taxon>
        <taxon>Saccharomycetes</taxon>
        <taxon>Saccharomycetales</taxon>
        <taxon>Saccharomycetaceae</taxon>
        <taxon>Huiozyma</taxon>
    </lineage>
</organism>
<dbReference type="InterPro" id="IPR014001">
    <property type="entry name" value="Helicase_ATP-bd"/>
</dbReference>
<evidence type="ECO:0000256" key="7">
    <source>
        <dbReference type="RuleBase" id="RU365068"/>
    </source>
</evidence>
<feature type="region of interest" description="Disordered" evidence="8">
    <location>
        <begin position="1195"/>
        <end position="1214"/>
    </location>
</feature>
<dbReference type="Pfam" id="PF00271">
    <property type="entry name" value="Helicase_C"/>
    <property type="match status" value="1"/>
</dbReference>
<dbReference type="InterPro" id="IPR027417">
    <property type="entry name" value="P-loop_NTPase"/>
</dbReference>
<dbReference type="GO" id="GO:0003724">
    <property type="term" value="F:RNA helicase activity"/>
    <property type="evidence" value="ECO:0007669"/>
    <property type="project" value="UniProtKB-EC"/>
</dbReference>
<gene>
    <name evidence="10" type="primary">KNAG0C00100</name>
    <name evidence="10" type="ordered locus">KNAG_0C00100</name>
</gene>
<dbReference type="PANTHER" id="PTHR24031">
    <property type="entry name" value="RNA HELICASE"/>
    <property type="match status" value="1"/>
</dbReference>
<keyword evidence="2 7" id="KW-0547">Nucleotide-binding</keyword>
<evidence type="ECO:0000256" key="8">
    <source>
        <dbReference type="SAM" id="MobiDB-lite"/>
    </source>
</evidence>
<dbReference type="CDD" id="cd18785">
    <property type="entry name" value="SF2_C"/>
    <property type="match status" value="1"/>
</dbReference>
<dbReference type="GO" id="GO:0016787">
    <property type="term" value="F:hydrolase activity"/>
    <property type="evidence" value="ECO:0007669"/>
    <property type="project" value="UniProtKB-KW"/>
</dbReference>
<keyword evidence="5 7" id="KW-0067">ATP-binding</keyword>
<comment type="function">
    <text evidence="7">RNA helicase.</text>
</comment>
<feature type="domain" description="Helicase ATP-binding" evidence="9">
    <location>
        <begin position="808"/>
        <end position="982"/>
    </location>
</feature>
<evidence type="ECO:0000259" key="9">
    <source>
        <dbReference type="PROSITE" id="PS51192"/>
    </source>
</evidence>
<evidence type="ECO:0000256" key="2">
    <source>
        <dbReference type="ARBA" id="ARBA00022741"/>
    </source>
</evidence>
<dbReference type="KEGG" id="kng:KNAG_0C00100"/>
<evidence type="ECO:0000313" key="11">
    <source>
        <dbReference type="Proteomes" id="UP000006310"/>
    </source>
</evidence>
<keyword evidence="11" id="KW-1185">Reference proteome</keyword>
<comment type="catalytic activity">
    <reaction evidence="7">
        <text>ATP + H2O = ADP + phosphate + H(+)</text>
        <dbReference type="Rhea" id="RHEA:13065"/>
        <dbReference type="ChEBI" id="CHEBI:15377"/>
        <dbReference type="ChEBI" id="CHEBI:15378"/>
        <dbReference type="ChEBI" id="CHEBI:30616"/>
        <dbReference type="ChEBI" id="CHEBI:43474"/>
        <dbReference type="ChEBI" id="CHEBI:456216"/>
        <dbReference type="EC" id="3.6.4.13"/>
    </reaction>
</comment>
<dbReference type="SUPFAM" id="SSF52540">
    <property type="entry name" value="P-loop containing nucleoside triphosphate hydrolases"/>
    <property type="match status" value="1"/>
</dbReference>
<dbReference type="InterPro" id="IPR021646">
    <property type="entry name" value="Sir1_ORC-binding"/>
</dbReference>
<dbReference type="EMBL" id="HE978316">
    <property type="protein sequence ID" value="CCK69126.1"/>
    <property type="molecule type" value="Genomic_DNA"/>
</dbReference>
<evidence type="ECO:0000313" key="10">
    <source>
        <dbReference type="EMBL" id="CCK69126.1"/>
    </source>
</evidence>
<sequence length="1498" mass="169189">MPNQITDDIVVIDRWIVSIPDRKVVSSFAAKRQLSQANYRKLVAIEPVDLTRFTTTFHTVDSPELFQHIDLHPHEFAVLPNGDAVPRSSVAYRRADKSKCNLFTRMSHRVSTGGRRVVYLVPAEQHQYPDVDMRDVPTQGFKAKNTSLFVQLMALDTIRFDIESDFAVVNAGMQPGTLHAWQHHAVDYLQKCYEKARARGSQFPGRDFHRGTSSIVKLYEPTTLTLYGNRLGKALYILQHCTELSPFQELLSRTNFQPFGNDPGAALDRYPGLICDALAGTRGAELVVRWVYTMAYEFEAWTTTDVLLMARTAMSYREMLDSIKMFIKFSAFANDRCDPNELAELFSAEDPGEDTLWHRVGRLYTEVVKQCTIDASTNVVWNSSTQEVMVNNRAISLSGIAEILSSIGLEFNECIAALSEHLSFGSVSDVYLDTLGNPESDFTGDRKNTYFVDTFKKETFFHHQMYWRNPASAANAEVVTVVRSTISRITRALLVECWLSPGMPLRFPELSTITFSGPERNVYADGGGRMLYFLTTYNKNKQYGHRLSFLDAAASAKLLWFILILRPFTIELLKDELAQFKGDMYLRHAEDTVYGQDVLEAGGDSSEDENVPVFNHARRLTERVQLLAASSGAATVGAAVLKEFLWVDIEHHRLLGLNQFNTELMRHPRKGTRYGMTIRLMRQALASLWKNAVHEVGKVELIAKGFGHNALTHLNIYGFNRDSDVNSGAQEDTFVEVRNLSARFMAAVDPERLQRYRSHFTTRAKRRRIEHQPGPVCGVEELFAAGRRFLNCPDFDFRNRDQLLFTTNVLFSRYRALGLQAATAFGKSLTFLLPMMFRAAERPNQYLHFIGVPYEALKRATVKKVAQTGLRVALVTELLRPAPLQYIRDTDVFVGCWETFAEPQLVALFRNWDSVAGSAKTLGYFVFDEAHTLFFDSTYRPQLNEVRALGWENWEKVLFLSATMDAGLFQTIAEDRRLPDYMISQRYFMNAVKEVPNAQMRVDCIWRKRSMIVDDVRRLIHAFLTGVAEGKAVFFFGNKKTMAKAYRGFRSNERVVQVSASESEEHRRMVFEMFEDGRSLQRVILGTKLISNGLDCPSVRFVCLVDFRMNAVDYLQMVGRIRGHGYIRVLYSGTGGVPLETTSRGRNFPLLNFRECITEQIARYYGLEGTSHARCCGEGTDDEWTREIRARLDAGGTPDVSASESGGETDPATVGPLEEKLQGRGFLHLVLGAGYEHAVQGVLLGLNVVAVLSWRFNPSTRLCRECWGLRHESDPCHPLKRELLTLSAEILLVLYVAQDKKFEEFARLLEQRGSYDFVLDMLQDEGLLRRRLLVFVQKCKLGFGNVVFKEGAGCYTLATFRLFFAFLLHKKVNVAVLLKKQAVVASPALFSNLDNYVGKLFHDTATVAALSAGELTHQKVEVLGALETWVGNNQRECPQLYTLIKGRAHTGVFVSLVVVRVRVWADPGPGAMQRGCNGDAAMEAVSSVLPQHGADRDC</sequence>
<name>J7S5G0_HUIN7</name>
<dbReference type="GeneID" id="34524806"/>
<keyword evidence="4 7" id="KW-0347">Helicase</keyword>
<dbReference type="eggNOG" id="ENOG502QWCT">
    <property type="taxonomic scope" value="Eukaryota"/>
</dbReference>
<dbReference type="GO" id="GO:0005524">
    <property type="term" value="F:ATP binding"/>
    <property type="evidence" value="ECO:0007669"/>
    <property type="project" value="UniProtKB-UniRule"/>
</dbReference>
<dbReference type="HOGENOM" id="CLU_248810_0_0_1"/>
<evidence type="ECO:0000256" key="4">
    <source>
        <dbReference type="ARBA" id="ARBA00022806"/>
    </source>
</evidence>
<comment type="similarity">
    <text evidence="7">Belongs to the DEAD box helicase family.</text>
</comment>
<dbReference type="InterPro" id="IPR011545">
    <property type="entry name" value="DEAD/DEAH_box_helicase_dom"/>
</dbReference>
<dbReference type="Pfam" id="PF00270">
    <property type="entry name" value="DEAD"/>
    <property type="match status" value="1"/>
</dbReference>
<dbReference type="InterPro" id="IPR037240">
    <property type="entry name" value="ORC1-binding_dom"/>
</dbReference>
<dbReference type="EC" id="3.6.4.13" evidence="7"/>
<evidence type="ECO:0000256" key="3">
    <source>
        <dbReference type="ARBA" id="ARBA00022801"/>
    </source>
</evidence>
<protein>
    <recommendedName>
        <fullName evidence="7">ATP-dependent RNA helicase</fullName>
        <ecNumber evidence="7">3.6.4.13</ecNumber>
    </recommendedName>
</protein>
<dbReference type="GO" id="GO:0070013">
    <property type="term" value="C:intracellular organelle lumen"/>
    <property type="evidence" value="ECO:0007669"/>
    <property type="project" value="UniProtKB-ARBA"/>
</dbReference>
<keyword evidence="3 7" id="KW-0378">Hydrolase</keyword>
<dbReference type="GO" id="GO:0003723">
    <property type="term" value="F:RNA binding"/>
    <property type="evidence" value="ECO:0007669"/>
    <property type="project" value="UniProtKB-UniRule"/>
</dbReference>
<evidence type="ECO:0000256" key="5">
    <source>
        <dbReference type="ARBA" id="ARBA00022840"/>
    </source>
</evidence>
<accession>J7S5G0</accession>
<evidence type="ECO:0000256" key="1">
    <source>
        <dbReference type="ARBA" id="ARBA00007201"/>
    </source>
</evidence>
<dbReference type="SMART" id="SM00490">
    <property type="entry name" value="HELICc"/>
    <property type="match status" value="1"/>
</dbReference>
<dbReference type="PROSITE" id="PS51192">
    <property type="entry name" value="HELICASE_ATP_BIND_1"/>
    <property type="match status" value="1"/>
</dbReference>
<dbReference type="OrthoDB" id="4070089at2759"/>
<dbReference type="Gene3D" id="3.40.50.300">
    <property type="entry name" value="P-loop containing nucleotide triphosphate hydrolases"/>
    <property type="match status" value="2"/>
</dbReference>
<comment type="similarity">
    <text evidence="1">Belongs to the helicase family. Yeast subtelomeric Y' repeat subfamily.</text>
</comment>
<proteinExistence type="inferred from homology"/>
<dbReference type="RefSeq" id="XP_022463372.1">
    <property type="nucleotide sequence ID" value="XM_022606703.1"/>
</dbReference>
<dbReference type="Proteomes" id="UP000006310">
    <property type="component" value="Chromosome 3"/>
</dbReference>
<dbReference type="Pfam" id="PF11603">
    <property type="entry name" value="Sir1"/>
    <property type="match status" value="1"/>
</dbReference>
<comment type="domain">
    <text evidence="7">The Q motif is unique to and characteristic of the DEAD box family of RNA helicases and controls ATP binding and hydrolysis.</text>
</comment>
<evidence type="ECO:0000256" key="6">
    <source>
        <dbReference type="ARBA" id="ARBA00022884"/>
    </source>
</evidence>
<reference evidence="11" key="2">
    <citation type="submission" date="2012-08" db="EMBL/GenBank/DDBJ databases">
        <title>Genome sequence of Kazachstania naganishii.</title>
        <authorList>
            <person name="Gordon J.L."/>
            <person name="Armisen D."/>
            <person name="Proux-Wera E."/>
            <person name="OhEigeartaigh S.S."/>
            <person name="Byrne K.P."/>
            <person name="Wolfe K.H."/>
        </authorList>
    </citation>
    <scope>NUCLEOTIDE SEQUENCE [LARGE SCALE GENOMIC DNA]</scope>
    <source>
        <strain evidence="11">ATCC MYA-139 / BCRC 22969 / CBS 8797 / CCRC 22969 / KCTC 17520 / NBRC 10181 / NCYC 3082</strain>
    </source>
</reference>
<dbReference type="InterPro" id="IPR001650">
    <property type="entry name" value="Helicase_C-like"/>
</dbReference>